<keyword evidence="2" id="KW-1185">Reference proteome</keyword>
<dbReference type="EMBL" id="CP089983">
    <property type="protein sequence ID" value="WXB02024.1"/>
    <property type="molecule type" value="Genomic_DNA"/>
</dbReference>
<dbReference type="Proteomes" id="UP001374803">
    <property type="component" value="Chromosome"/>
</dbReference>
<accession>A0ABZ2KXI5</accession>
<sequence length="205" mass="22565">MSHDVLDVRSNLVLTARERGKVIARRAGHNIWLNLGREYLALLIAYASFTPLKPERDDRIRYMGLGVGGTRQTSPAVANAPPILTAYPGSNGQVDTDPTVVRLERPVRISGSADPYPGQALDVWLGQVQAPADHVTATQVTFRRLFQQVDISYPPFLSVPISEIGLFTGAVSPNTHNNTMVAYDTFDTISKTVAFELEVAWTVRF</sequence>
<organism evidence="1 2">
    <name type="scientific">Pendulispora rubella</name>
    <dbReference type="NCBI Taxonomy" id="2741070"/>
    <lineage>
        <taxon>Bacteria</taxon>
        <taxon>Pseudomonadati</taxon>
        <taxon>Myxococcota</taxon>
        <taxon>Myxococcia</taxon>
        <taxon>Myxococcales</taxon>
        <taxon>Sorangiineae</taxon>
        <taxon>Pendulisporaceae</taxon>
        <taxon>Pendulispora</taxon>
    </lineage>
</organism>
<protein>
    <submittedName>
        <fullName evidence="1">Uncharacterized protein</fullName>
    </submittedName>
</protein>
<name>A0ABZ2KXI5_9BACT</name>
<gene>
    <name evidence="1" type="ORF">LVJ94_34570</name>
</gene>
<proteinExistence type="predicted"/>
<dbReference type="RefSeq" id="WP_394831650.1">
    <property type="nucleotide sequence ID" value="NZ_CP089929.1"/>
</dbReference>
<evidence type="ECO:0000313" key="1">
    <source>
        <dbReference type="EMBL" id="WXB02024.1"/>
    </source>
</evidence>
<evidence type="ECO:0000313" key="2">
    <source>
        <dbReference type="Proteomes" id="UP001374803"/>
    </source>
</evidence>
<reference evidence="1" key="1">
    <citation type="submission" date="2021-12" db="EMBL/GenBank/DDBJ databases">
        <title>Discovery of the Pendulisporaceae a myxobacterial family with distinct sporulation behavior and unique specialized metabolism.</title>
        <authorList>
            <person name="Garcia R."/>
            <person name="Popoff A."/>
            <person name="Bader C.D."/>
            <person name="Loehr J."/>
            <person name="Walesch S."/>
            <person name="Walt C."/>
            <person name="Boldt J."/>
            <person name="Bunk B."/>
            <person name="Haeckl F.J.F.P.J."/>
            <person name="Gunesch A.P."/>
            <person name="Birkelbach J."/>
            <person name="Nuebel U."/>
            <person name="Pietschmann T."/>
            <person name="Bach T."/>
            <person name="Mueller R."/>
        </authorList>
    </citation>
    <scope>NUCLEOTIDE SEQUENCE</scope>
    <source>
        <strain evidence="1">MSr11367</strain>
    </source>
</reference>